<evidence type="ECO:0000313" key="2">
    <source>
        <dbReference type="EMBL" id="MDC2828931.1"/>
    </source>
</evidence>
<evidence type="ECO:0000256" key="1">
    <source>
        <dbReference type="SAM" id="MobiDB-lite"/>
    </source>
</evidence>
<name>A0AAJ1HQR5_LIMMU</name>
<protein>
    <submittedName>
        <fullName evidence="2">Uncharacterized protein</fullName>
    </submittedName>
</protein>
<dbReference type="EMBL" id="JAQONE010000003">
    <property type="protein sequence ID" value="MDC2828931.1"/>
    <property type="molecule type" value="Genomic_DNA"/>
</dbReference>
<accession>A0AAJ1HQR5</accession>
<comment type="caution">
    <text evidence="2">The sequence shown here is derived from an EMBL/GenBank/DDBJ whole genome shotgun (WGS) entry which is preliminary data.</text>
</comment>
<dbReference type="RefSeq" id="WP_272225663.1">
    <property type="nucleotide sequence ID" value="NZ_JAQONE010000003.1"/>
</dbReference>
<feature type="region of interest" description="Disordered" evidence="1">
    <location>
        <begin position="350"/>
        <end position="376"/>
    </location>
</feature>
<dbReference type="Proteomes" id="UP001220670">
    <property type="component" value="Unassembled WGS sequence"/>
</dbReference>
<evidence type="ECO:0000313" key="3">
    <source>
        <dbReference type="Proteomes" id="UP001220670"/>
    </source>
</evidence>
<sequence>MELLKEIQQVLTTCLFNRDVLSLPNVTNSEIAKAAGPSHPTVGENGELVQGKTISKSQVSRWLTNLRLDQPSIKNGVAPLSSEVVGQWLIGNLSAEHLLNLYTWAKKEHFELQVNGPREKRKYLPKKQAAKKAQQEKNETNGIRQRAVAMASDFNNDFDTLSDEKATVVPKRNAPTPTAEDQSEDQKLRVEYVKEDDQGNPQFAYYIGKHEVTPGILGVRRLVDEGFFDKKDFDKVAMTLFMSEPDVSNPQKLLINLEHVNAQQQLIISLLEYGAEANNPHDWTTHYVMESILSAEQEKLFSRCWIAKKEHSGDDYVDTLLVARLRWDDYEKEKSNRELAAESKNLSLSLVRPSDEPNGKRNWIIVNKAEQDKKGE</sequence>
<reference evidence="2" key="1">
    <citation type="submission" date="2023-01" db="EMBL/GenBank/DDBJ databases">
        <title>Genome analysis of 13 Lactobacillus isolated from gut of wild boar.</title>
        <authorList>
            <person name="Papp P."/>
            <person name="Libisch B."/>
            <person name="Nagy T."/>
            <person name="Olasz F."/>
        </authorList>
    </citation>
    <scope>NUCLEOTIDE SEQUENCE</scope>
    <source>
        <strain evidence="2">F146</strain>
    </source>
</reference>
<proteinExistence type="predicted"/>
<organism evidence="2 3">
    <name type="scientific">Limosilactobacillus mucosae</name>
    <name type="common">Lactobacillus mucosae</name>
    <dbReference type="NCBI Taxonomy" id="97478"/>
    <lineage>
        <taxon>Bacteria</taxon>
        <taxon>Bacillati</taxon>
        <taxon>Bacillota</taxon>
        <taxon>Bacilli</taxon>
        <taxon>Lactobacillales</taxon>
        <taxon>Lactobacillaceae</taxon>
        <taxon>Limosilactobacillus</taxon>
    </lineage>
</organism>
<dbReference type="AlphaFoldDB" id="A0AAJ1HQR5"/>
<gene>
    <name evidence="2" type="ORF">PO250_01095</name>
</gene>